<evidence type="ECO:0000256" key="13">
    <source>
        <dbReference type="SAM" id="Phobius"/>
    </source>
</evidence>
<evidence type="ECO:0000256" key="12">
    <source>
        <dbReference type="SAM" id="MobiDB-lite"/>
    </source>
</evidence>
<evidence type="ECO:0000256" key="8">
    <source>
        <dbReference type="ARBA" id="ARBA00023133"/>
    </source>
</evidence>
<dbReference type="GO" id="GO:0046872">
    <property type="term" value="F:metal ion binding"/>
    <property type="evidence" value="ECO:0007669"/>
    <property type="project" value="UniProtKB-KW"/>
</dbReference>
<proteinExistence type="predicted"/>
<evidence type="ECO:0000313" key="15">
    <source>
        <dbReference type="Proteomes" id="UP000272729"/>
    </source>
</evidence>
<keyword evidence="15" id="KW-1185">Reference proteome</keyword>
<feature type="compositionally biased region" description="Polar residues" evidence="12">
    <location>
        <begin position="338"/>
        <end position="350"/>
    </location>
</feature>
<comment type="pathway">
    <text evidence="11">Porphyrin-containing compound metabolism.</text>
</comment>
<dbReference type="OrthoDB" id="5241540at2"/>
<keyword evidence="3 13" id="KW-0812">Transmembrane</keyword>
<dbReference type="AlphaFoldDB" id="A0A495XIV2"/>
<feature type="transmembrane region" description="Helical" evidence="13">
    <location>
        <begin position="205"/>
        <end position="226"/>
    </location>
</feature>
<dbReference type="PANTHER" id="PTHR35457:SF1">
    <property type="entry name" value="HEME A SYNTHASE"/>
    <property type="match status" value="1"/>
</dbReference>
<organism evidence="14 15">
    <name type="scientific">Saccharothrix variisporea</name>
    <dbReference type="NCBI Taxonomy" id="543527"/>
    <lineage>
        <taxon>Bacteria</taxon>
        <taxon>Bacillati</taxon>
        <taxon>Actinomycetota</taxon>
        <taxon>Actinomycetes</taxon>
        <taxon>Pseudonocardiales</taxon>
        <taxon>Pseudonocardiaceae</taxon>
        <taxon>Saccharothrix</taxon>
    </lineage>
</organism>
<comment type="subcellular location">
    <subcellularLocation>
        <location evidence="1">Membrane</location>
        <topology evidence="1">Multi-pass membrane protein</topology>
    </subcellularLocation>
</comment>
<evidence type="ECO:0000256" key="2">
    <source>
        <dbReference type="ARBA" id="ARBA00022475"/>
    </source>
</evidence>
<dbReference type="PANTHER" id="PTHR35457">
    <property type="entry name" value="HEME A SYNTHASE"/>
    <property type="match status" value="1"/>
</dbReference>
<keyword evidence="4" id="KW-0479">Metal-binding</keyword>
<dbReference type="Pfam" id="PF02628">
    <property type="entry name" value="COX15-CtaA"/>
    <property type="match status" value="1"/>
</dbReference>
<evidence type="ECO:0000256" key="10">
    <source>
        <dbReference type="ARBA" id="ARBA00023157"/>
    </source>
</evidence>
<keyword evidence="6" id="KW-0560">Oxidoreductase</keyword>
<dbReference type="GO" id="GO:0006784">
    <property type="term" value="P:heme A biosynthetic process"/>
    <property type="evidence" value="ECO:0007669"/>
    <property type="project" value="InterPro"/>
</dbReference>
<dbReference type="GO" id="GO:0016020">
    <property type="term" value="C:membrane"/>
    <property type="evidence" value="ECO:0007669"/>
    <property type="project" value="UniProtKB-SubCell"/>
</dbReference>
<reference evidence="14 15" key="1">
    <citation type="submission" date="2018-10" db="EMBL/GenBank/DDBJ databases">
        <title>Sequencing the genomes of 1000 actinobacteria strains.</title>
        <authorList>
            <person name="Klenk H.-P."/>
        </authorList>
    </citation>
    <scope>NUCLEOTIDE SEQUENCE [LARGE SCALE GENOMIC DNA]</scope>
    <source>
        <strain evidence="14 15">DSM 43911</strain>
    </source>
</reference>
<feature type="transmembrane region" description="Helical" evidence="13">
    <location>
        <begin position="47"/>
        <end position="66"/>
    </location>
</feature>
<keyword evidence="5 13" id="KW-1133">Transmembrane helix</keyword>
<evidence type="ECO:0000313" key="14">
    <source>
        <dbReference type="EMBL" id="RKT73912.1"/>
    </source>
</evidence>
<evidence type="ECO:0000256" key="3">
    <source>
        <dbReference type="ARBA" id="ARBA00022692"/>
    </source>
</evidence>
<evidence type="ECO:0000256" key="1">
    <source>
        <dbReference type="ARBA" id="ARBA00004141"/>
    </source>
</evidence>
<dbReference type="GO" id="GO:0016491">
    <property type="term" value="F:oxidoreductase activity"/>
    <property type="evidence" value="ECO:0007669"/>
    <property type="project" value="UniProtKB-KW"/>
</dbReference>
<accession>A0A495XIV2</accession>
<dbReference type="Proteomes" id="UP000272729">
    <property type="component" value="Unassembled WGS sequence"/>
</dbReference>
<feature type="region of interest" description="Disordered" evidence="12">
    <location>
        <begin position="324"/>
        <end position="350"/>
    </location>
</feature>
<dbReference type="InterPro" id="IPR003780">
    <property type="entry name" value="COX15/CtaA_fam"/>
</dbReference>
<keyword evidence="2" id="KW-1003">Cell membrane</keyword>
<feature type="transmembrane region" description="Helical" evidence="13">
    <location>
        <begin position="246"/>
        <end position="265"/>
    </location>
</feature>
<evidence type="ECO:0000256" key="5">
    <source>
        <dbReference type="ARBA" id="ARBA00022989"/>
    </source>
</evidence>
<feature type="transmembrane region" description="Helical" evidence="13">
    <location>
        <begin position="168"/>
        <end position="185"/>
    </location>
</feature>
<feature type="compositionally biased region" description="Basic and acidic residues" evidence="12">
    <location>
        <begin position="324"/>
        <end position="337"/>
    </location>
</feature>
<evidence type="ECO:0000256" key="6">
    <source>
        <dbReference type="ARBA" id="ARBA00023002"/>
    </source>
</evidence>
<comment type="caution">
    <text evidence="14">The sequence shown here is derived from an EMBL/GenBank/DDBJ whole genome shotgun (WGS) entry which is preliminary data.</text>
</comment>
<feature type="transmembrane region" description="Helical" evidence="13">
    <location>
        <begin position="272"/>
        <end position="292"/>
    </location>
</feature>
<evidence type="ECO:0000256" key="11">
    <source>
        <dbReference type="ARBA" id="ARBA00023444"/>
    </source>
</evidence>
<keyword evidence="9 13" id="KW-0472">Membrane</keyword>
<feature type="transmembrane region" description="Helical" evidence="13">
    <location>
        <begin position="138"/>
        <end position="162"/>
    </location>
</feature>
<evidence type="ECO:0000256" key="7">
    <source>
        <dbReference type="ARBA" id="ARBA00023004"/>
    </source>
</evidence>
<name>A0A495XIV2_9PSEU</name>
<protein>
    <submittedName>
        <fullName evidence="14">Cytochrome c oxidase assembly protein subunit 15</fullName>
    </submittedName>
</protein>
<evidence type="ECO:0000256" key="9">
    <source>
        <dbReference type="ARBA" id="ARBA00023136"/>
    </source>
</evidence>
<keyword evidence="10" id="KW-1015">Disulfide bond</keyword>
<dbReference type="InterPro" id="IPR050450">
    <property type="entry name" value="COX15/CtaA_HemeA_synthase"/>
</dbReference>
<evidence type="ECO:0000256" key="4">
    <source>
        <dbReference type="ARBA" id="ARBA00022723"/>
    </source>
</evidence>
<feature type="transmembrane region" description="Helical" evidence="13">
    <location>
        <begin position="298"/>
        <end position="319"/>
    </location>
</feature>
<dbReference type="EMBL" id="RBXR01000001">
    <property type="protein sequence ID" value="RKT73912.1"/>
    <property type="molecule type" value="Genomic_DNA"/>
</dbReference>
<feature type="transmembrane region" description="Helical" evidence="13">
    <location>
        <begin position="107"/>
        <end position="126"/>
    </location>
</feature>
<keyword evidence="7" id="KW-0408">Iron</keyword>
<keyword evidence="8" id="KW-0350">Heme biosynthesis</keyword>
<sequence>MGCDRRRSRDPHDQALLTRARLLSQWYLPSVTVPDWVVAFLLKFQRAFAVAVVMAQAGIAVTGSIVRVTGSGLGCPTWPQCVAGSLTPVEHPEVAPLHQWVEFGNRTLTGLVGVIAALCVLAAWYAKPRRKRVLKLALVQLVGVGVQAVVGGITVLTGLLWWTVSVHFLISMVLTWLAVLLYAAIGEGDEPARPLAGRNLLRLQVVQAGVLGLLLLAGTFVTAAGPHAGDAATPRLDVPVETLSQLHADLLFLFLGMLVAMGFALGSTARRAYYTLVATVIAQGALGMVQYWTGVPEVLVSIHVLGAGAVVIATANLWVHTRERARSDQAQRDDEGLRSQTAGNSVASHV</sequence>
<gene>
    <name evidence="14" type="ORF">DFJ66_7249</name>
</gene>